<dbReference type="Proteomes" id="UP000003340">
    <property type="component" value="Unassembled WGS sequence"/>
</dbReference>
<gene>
    <name evidence="9" type="ORF">CLOSTMETH_00523</name>
</gene>
<dbReference type="InterPro" id="IPR050157">
    <property type="entry name" value="PSI_iron-sulfur_center"/>
</dbReference>
<organism evidence="9 10">
    <name type="scientific">[Clostridium] methylpentosum DSM 5476</name>
    <dbReference type="NCBI Taxonomy" id="537013"/>
    <lineage>
        <taxon>Bacteria</taxon>
        <taxon>Bacillati</taxon>
        <taxon>Bacillota</taxon>
        <taxon>Clostridia</taxon>
        <taxon>Eubacteriales</taxon>
        <taxon>Oscillospiraceae</taxon>
        <taxon>Oscillospiraceae incertae sedis</taxon>
    </lineage>
</organism>
<evidence type="ECO:0000313" key="10">
    <source>
        <dbReference type="Proteomes" id="UP000003340"/>
    </source>
</evidence>
<dbReference type="PANTHER" id="PTHR24960:SF79">
    <property type="entry name" value="PHOTOSYSTEM I IRON-SULFUR CENTER"/>
    <property type="match status" value="1"/>
</dbReference>
<keyword evidence="5" id="KW-0479">Metal-binding</keyword>
<evidence type="ECO:0000256" key="1">
    <source>
        <dbReference type="ARBA" id="ARBA00001966"/>
    </source>
</evidence>
<keyword evidence="10" id="KW-1185">Reference proteome</keyword>
<dbReference type="GO" id="GO:0051539">
    <property type="term" value="F:4 iron, 4 sulfur cluster binding"/>
    <property type="evidence" value="ECO:0007669"/>
    <property type="project" value="UniProtKB-KW"/>
</dbReference>
<protein>
    <recommendedName>
        <fullName evidence="3">Ferredoxin</fullName>
    </recommendedName>
</protein>
<comment type="cofactor">
    <cofactor evidence="1">
        <name>[4Fe-4S] cluster</name>
        <dbReference type="ChEBI" id="CHEBI:49883"/>
    </cofactor>
</comment>
<evidence type="ECO:0000259" key="8">
    <source>
        <dbReference type="PROSITE" id="PS51379"/>
    </source>
</evidence>
<evidence type="ECO:0000256" key="6">
    <source>
        <dbReference type="ARBA" id="ARBA00023004"/>
    </source>
</evidence>
<dbReference type="Pfam" id="PF13187">
    <property type="entry name" value="Fer4_9"/>
    <property type="match status" value="1"/>
</dbReference>
<evidence type="ECO:0000256" key="7">
    <source>
        <dbReference type="ARBA" id="ARBA00023014"/>
    </source>
</evidence>
<proteinExistence type="predicted"/>
<dbReference type="InterPro" id="IPR017896">
    <property type="entry name" value="4Fe4S_Fe-S-bd"/>
</dbReference>
<evidence type="ECO:0000256" key="3">
    <source>
        <dbReference type="ARBA" id="ARBA00013529"/>
    </source>
</evidence>
<dbReference type="eggNOG" id="COG1143">
    <property type="taxonomic scope" value="Bacteria"/>
</dbReference>
<sequence>MVLYFSGTGNSRYVAKKIAEISGDEIISINQRIKENDYSPVKSNRPLVFVGPVYAGRLPRVMDEYISKVNFSGTKQVYFIGTCAATPWQAVRYVEKMCEQKQFSLLGFNSVVMPQGYIAGGGTQPKEINDKILKDAEPKIAKIAKTIRDKQILPKEQPGKAVMSKVLNPIMYSMMISAKGFTVTDRCTGCGKCADRCPLNNVKIENGKPSWGKNCTHCMACIAGCPTEAIEYGKKTQGKPRYYLGEK</sequence>
<comment type="function">
    <text evidence="2">Ferredoxins are iron-sulfur proteins that transfer electrons in a wide variety of metabolic reactions.</text>
</comment>
<dbReference type="EMBL" id="ACEC01000021">
    <property type="protein sequence ID" value="EEG31789.1"/>
    <property type="molecule type" value="Genomic_DNA"/>
</dbReference>
<accession>C0E9M4</accession>
<dbReference type="Gene3D" id="3.40.50.360">
    <property type="match status" value="1"/>
</dbReference>
<dbReference type="InterPro" id="IPR029039">
    <property type="entry name" value="Flavoprotein-like_sf"/>
</dbReference>
<dbReference type="SUPFAM" id="SSF54862">
    <property type="entry name" value="4Fe-4S ferredoxins"/>
    <property type="match status" value="1"/>
</dbReference>
<dbReference type="Gene3D" id="3.30.70.20">
    <property type="match status" value="1"/>
</dbReference>
<dbReference type="SUPFAM" id="SSF52218">
    <property type="entry name" value="Flavoproteins"/>
    <property type="match status" value="1"/>
</dbReference>
<dbReference type="InterPro" id="IPR047964">
    <property type="entry name" value="EFR1-like"/>
</dbReference>
<dbReference type="InterPro" id="IPR026816">
    <property type="entry name" value="Flavodoxin_dom"/>
</dbReference>
<dbReference type="NCBIfam" id="NF038196">
    <property type="entry name" value="ferrodoxin_EFR1"/>
    <property type="match status" value="1"/>
</dbReference>
<evidence type="ECO:0000256" key="5">
    <source>
        <dbReference type="ARBA" id="ARBA00022723"/>
    </source>
</evidence>
<keyword evidence="6" id="KW-0408">Iron</keyword>
<evidence type="ECO:0000313" key="9">
    <source>
        <dbReference type="EMBL" id="EEG31789.1"/>
    </source>
</evidence>
<dbReference type="AlphaFoldDB" id="C0E9M4"/>
<keyword evidence="7" id="KW-0411">Iron-sulfur</keyword>
<evidence type="ECO:0000256" key="2">
    <source>
        <dbReference type="ARBA" id="ARBA00003532"/>
    </source>
</evidence>
<dbReference type="PROSITE" id="PS51379">
    <property type="entry name" value="4FE4S_FER_2"/>
    <property type="match status" value="2"/>
</dbReference>
<dbReference type="Pfam" id="PF12724">
    <property type="entry name" value="Flavodoxin_5"/>
    <property type="match status" value="1"/>
</dbReference>
<dbReference type="PROSITE" id="PS00198">
    <property type="entry name" value="4FE4S_FER_1"/>
    <property type="match status" value="2"/>
</dbReference>
<dbReference type="HOGENOM" id="CLU_068049_0_0_9"/>
<comment type="caution">
    <text evidence="9">The sequence shown here is derived from an EMBL/GenBank/DDBJ whole genome shotgun (WGS) entry which is preliminary data.</text>
</comment>
<keyword evidence="4" id="KW-0004">4Fe-4S</keyword>
<name>C0E9M4_9FIRM</name>
<dbReference type="InterPro" id="IPR017900">
    <property type="entry name" value="4Fe4S_Fe_S_CS"/>
</dbReference>
<dbReference type="STRING" id="537013.CLOSTMETH_00523"/>
<feature type="domain" description="4Fe-4S ferredoxin-type" evidence="8">
    <location>
        <begin position="213"/>
        <end position="235"/>
    </location>
</feature>
<feature type="domain" description="4Fe-4S ferredoxin-type" evidence="8">
    <location>
        <begin position="178"/>
        <end position="207"/>
    </location>
</feature>
<dbReference type="PANTHER" id="PTHR24960">
    <property type="entry name" value="PHOTOSYSTEM I IRON-SULFUR CENTER-RELATED"/>
    <property type="match status" value="1"/>
</dbReference>
<reference evidence="9 10" key="1">
    <citation type="submission" date="2009-01" db="EMBL/GenBank/DDBJ databases">
        <authorList>
            <person name="Fulton L."/>
            <person name="Clifton S."/>
            <person name="Fulton B."/>
            <person name="Xu J."/>
            <person name="Minx P."/>
            <person name="Pepin K.H."/>
            <person name="Johnson M."/>
            <person name="Bhonagiri V."/>
            <person name="Nash W.E."/>
            <person name="Mardis E.R."/>
            <person name="Wilson R.K."/>
        </authorList>
    </citation>
    <scope>NUCLEOTIDE SEQUENCE [LARGE SCALE GENOMIC DNA]</scope>
    <source>
        <strain evidence="9 10">DSM 5476</strain>
    </source>
</reference>
<reference evidence="9 10" key="2">
    <citation type="submission" date="2009-02" db="EMBL/GenBank/DDBJ databases">
        <title>Draft genome sequence of Clostridium methylpentosum (DSM 5476).</title>
        <authorList>
            <person name="Sudarsanam P."/>
            <person name="Ley R."/>
            <person name="Guruge J."/>
            <person name="Turnbaugh P.J."/>
            <person name="Mahowald M."/>
            <person name="Liep D."/>
            <person name="Gordon J."/>
        </authorList>
    </citation>
    <scope>NUCLEOTIDE SEQUENCE [LARGE SCALE GENOMIC DNA]</scope>
    <source>
        <strain evidence="9 10">DSM 5476</strain>
    </source>
</reference>
<evidence type="ECO:0000256" key="4">
    <source>
        <dbReference type="ARBA" id="ARBA00022485"/>
    </source>
</evidence>
<dbReference type="GO" id="GO:0046872">
    <property type="term" value="F:metal ion binding"/>
    <property type="evidence" value="ECO:0007669"/>
    <property type="project" value="UniProtKB-KW"/>
</dbReference>